<organism evidence="2 3">
    <name type="scientific">Brassica campestris</name>
    <name type="common">Field mustard</name>
    <dbReference type="NCBI Taxonomy" id="3711"/>
    <lineage>
        <taxon>Eukaryota</taxon>
        <taxon>Viridiplantae</taxon>
        <taxon>Streptophyta</taxon>
        <taxon>Embryophyta</taxon>
        <taxon>Tracheophyta</taxon>
        <taxon>Spermatophyta</taxon>
        <taxon>Magnoliopsida</taxon>
        <taxon>eudicotyledons</taxon>
        <taxon>Gunneridae</taxon>
        <taxon>Pentapetalae</taxon>
        <taxon>rosids</taxon>
        <taxon>malvids</taxon>
        <taxon>Brassicales</taxon>
        <taxon>Brassicaceae</taxon>
        <taxon>Brassiceae</taxon>
        <taxon>Brassica</taxon>
    </lineage>
</organism>
<dbReference type="Gramene" id="A02p06120.2_BraZ1">
    <property type="protein sequence ID" value="A02p06120.2_BraZ1.CDS.1"/>
    <property type="gene ID" value="A02g06120.2_BraZ1"/>
</dbReference>
<dbReference type="SMART" id="SM00256">
    <property type="entry name" value="FBOX"/>
    <property type="match status" value="1"/>
</dbReference>
<protein>
    <recommendedName>
        <fullName evidence="1">F-box domain-containing protein</fullName>
    </recommendedName>
</protein>
<dbReference type="InterPro" id="IPR001810">
    <property type="entry name" value="F-box_dom"/>
</dbReference>
<reference evidence="2 3" key="1">
    <citation type="submission" date="2021-07" db="EMBL/GenBank/DDBJ databases">
        <authorList>
            <consortium name="Genoscope - CEA"/>
            <person name="William W."/>
        </authorList>
    </citation>
    <scope>NUCLEOTIDE SEQUENCE [LARGE SCALE GENOMIC DNA]</scope>
</reference>
<accession>A0A8D9H2L1</accession>
<dbReference type="AlphaFoldDB" id="A0A8D9H2L1"/>
<feature type="domain" description="F-box" evidence="1">
    <location>
        <begin position="28"/>
        <end position="68"/>
    </location>
</feature>
<sequence length="139" mass="16209">MEIPRVDKIMTSQESKDGVIKGGYSHPIPLELLFIIFLRLPAKTLARCVCVSKLWASIIRSQDFIISFQSQSRILFFIRDYYQTRFENRFFLSNQQEGTSSLLSRTTCHVSDSRSRSMSPASRSQRLDMLWIRYESSDL</sequence>
<gene>
    <name evidence="2" type="ORF">BRAPAZ1V2_A02P06120.2</name>
</gene>
<name>A0A8D9H2L1_BRACM</name>
<dbReference type="Gene3D" id="1.20.1280.50">
    <property type="match status" value="1"/>
</dbReference>
<dbReference type="InterPro" id="IPR036047">
    <property type="entry name" value="F-box-like_dom_sf"/>
</dbReference>
<dbReference type="PANTHER" id="PTHR31111">
    <property type="entry name" value="BNAA05G37150D PROTEIN-RELATED"/>
    <property type="match status" value="1"/>
</dbReference>
<evidence type="ECO:0000259" key="1">
    <source>
        <dbReference type="SMART" id="SM00256"/>
    </source>
</evidence>
<proteinExistence type="predicted"/>
<evidence type="ECO:0000313" key="3">
    <source>
        <dbReference type="Proteomes" id="UP000694005"/>
    </source>
</evidence>
<dbReference type="Proteomes" id="UP000694005">
    <property type="component" value="Chromosome A02"/>
</dbReference>
<dbReference type="EMBL" id="LS974618">
    <property type="protein sequence ID" value="CAG7891660.1"/>
    <property type="molecule type" value="Genomic_DNA"/>
</dbReference>
<dbReference type="Pfam" id="PF00646">
    <property type="entry name" value="F-box"/>
    <property type="match status" value="1"/>
</dbReference>
<dbReference type="PANTHER" id="PTHR31111:SF138">
    <property type="entry name" value="F-BOX ASSOCIATED DOMAIN-CONTAINING PROTEIN"/>
    <property type="match status" value="1"/>
</dbReference>
<dbReference type="SUPFAM" id="SSF81383">
    <property type="entry name" value="F-box domain"/>
    <property type="match status" value="1"/>
</dbReference>
<evidence type="ECO:0000313" key="2">
    <source>
        <dbReference type="EMBL" id="CAG7891660.1"/>
    </source>
</evidence>